<gene>
    <name evidence="3" type="primary">LOC103501292</name>
</gene>
<protein>
    <submittedName>
        <fullName evidence="3">RNA-directed DNA methylation 4 isoform X2</fullName>
    </submittedName>
</protein>
<feature type="region of interest" description="Disordered" evidence="1">
    <location>
        <begin position="1"/>
        <end position="20"/>
    </location>
</feature>
<reference evidence="3" key="1">
    <citation type="submission" date="2025-08" db="UniProtKB">
        <authorList>
            <consortium name="RefSeq"/>
        </authorList>
    </citation>
    <scope>IDENTIFICATION</scope>
    <source>
        <tissue evidence="3">Stem</tissue>
    </source>
</reference>
<organism evidence="2 3">
    <name type="scientific">Cucumis melo</name>
    <name type="common">Muskmelon</name>
    <dbReference type="NCBI Taxonomy" id="3656"/>
    <lineage>
        <taxon>Eukaryota</taxon>
        <taxon>Viridiplantae</taxon>
        <taxon>Streptophyta</taxon>
        <taxon>Embryophyta</taxon>
        <taxon>Tracheophyta</taxon>
        <taxon>Spermatophyta</taxon>
        <taxon>Magnoliopsida</taxon>
        <taxon>eudicotyledons</taxon>
        <taxon>Gunneridae</taxon>
        <taxon>Pentapetalae</taxon>
        <taxon>rosids</taxon>
        <taxon>fabids</taxon>
        <taxon>Cucurbitales</taxon>
        <taxon>Cucurbitaceae</taxon>
        <taxon>Benincaseae</taxon>
        <taxon>Cucumis</taxon>
    </lineage>
</organism>
<evidence type="ECO:0000256" key="1">
    <source>
        <dbReference type="SAM" id="MobiDB-lite"/>
    </source>
</evidence>
<accession>A0ABM3KJF8</accession>
<proteinExistence type="predicted"/>
<dbReference type="GeneID" id="103501292"/>
<evidence type="ECO:0000313" key="3">
    <source>
        <dbReference type="RefSeq" id="XP_050937908.1"/>
    </source>
</evidence>
<dbReference type="RefSeq" id="XP_050937908.1">
    <property type="nucleotide sequence ID" value="XM_051081951.1"/>
</dbReference>
<dbReference type="Proteomes" id="UP001652600">
    <property type="component" value="Chromosome 3"/>
</dbReference>
<sequence>MSRAAPSLRPSGRRSSTQPLRRLQSPVFGLEINGRPSKRPLLDFENLSISETLHKEELKTKKIFVQHVETLRSSDATVAIVQSFVTNISGGSEYVIKLPAVTKGVYSKCGCRN</sequence>
<evidence type="ECO:0000313" key="2">
    <source>
        <dbReference type="Proteomes" id="UP001652600"/>
    </source>
</evidence>
<keyword evidence="2" id="KW-1185">Reference proteome</keyword>
<name>A0ABM3KJF8_CUCME</name>